<evidence type="ECO:0000313" key="1">
    <source>
        <dbReference type="EMBL" id="QJX80365.1"/>
    </source>
</evidence>
<geneLocation type="plasmid" evidence="2">
    <name>pfdu301a</name>
</geneLocation>
<name>A0A6M6E9V2_PRIMG</name>
<keyword evidence="1" id="KW-0614">Plasmid</keyword>
<dbReference type="AlphaFoldDB" id="A0A6M6E9V2"/>
<accession>A0A6M6E9V2</accession>
<organism evidence="1 2">
    <name type="scientific">Priestia megaterium</name>
    <name type="common">Bacillus megaterium</name>
    <dbReference type="NCBI Taxonomy" id="1404"/>
    <lineage>
        <taxon>Bacteria</taxon>
        <taxon>Bacillati</taxon>
        <taxon>Bacillota</taxon>
        <taxon>Bacilli</taxon>
        <taxon>Bacillales</taxon>
        <taxon>Bacillaceae</taxon>
        <taxon>Priestia</taxon>
    </lineage>
</organism>
<dbReference type="Proteomes" id="UP000501076">
    <property type="component" value="Plasmid pFDU301A"/>
</dbReference>
<gene>
    <name evidence="1" type="ORF">FDZ14_30220</name>
</gene>
<proteinExistence type="predicted"/>
<protein>
    <submittedName>
        <fullName evidence="1">Uncharacterized protein</fullName>
    </submittedName>
</protein>
<evidence type="ECO:0000313" key="2">
    <source>
        <dbReference type="Proteomes" id="UP000501076"/>
    </source>
</evidence>
<reference evidence="1 2" key="1">
    <citation type="submission" date="2019-10" db="EMBL/GenBank/DDBJ databases">
        <title>Complete genome sequences for adaption low water activity.</title>
        <authorList>
            <person name="Zhao L."/>
            <person name="Zhong J."/>
        </authorList>
    </citation>
    <scope>NUCLEOTIDE SEQUENCE [LARGE SCALE GENOMIC DNA]</scope>
    <source>
        <strain evidence="1 2">FDU301</strain>
        <plasmid evidence="2">pfdu301a</plasmid>
    </source>
</reference>
<dbReference type="RefSeq" id="WP_171778354.1">
    <property type="nucleotide sequence ID" value="NZ_CP045273.1"/>
</dbReference>
<sequence>MDKDFKKYIECMEFIEAHPELRSRYEVYVKNEAEKEQLHKAEQRIYEASYQKALNAENSGKVNEVKKRFVEHFEAQGLTKEQIKEQYGDIIGDYI</sequence>
<dbReference type="EMBL" id="CP045273">
    <property type="protein sequence ID" value="QJX80365.1"/>
    <property type="molecule type" value="Genomic_DNA"/>
</dbReference>